<evidence type="ECO:0000313" key="2">
    <source>
        <dbReference type="EMBL" id="KAJ1120586.1"/>
    </source>
</evidence>
<gene>
    <name evidence="2" type="ORF">NDU88_008749</name>
</gene>
<proteinExistence type="predicted"/>
<feature type="region of interest" description="Disordered" evidence="1">
    <location>
        <begin position="1"/>
        <end position="221"/>
    </location>
</feature>
<protein>
    <submittedName>
        <fullName evidence="2">Uncharacterized protein</fullName>
    </submittedName>
</protein>
<feature type="compositionally biased region" description="Basic and acidic residues" evidence="1">
    <location>
        <begin position="1"/>
        <end position="35"/>
    </location>
</feature>
<accession>A0AAV7NXF9</accession>
<keyword evidence="3" id="KW-1185">Reference proteome</keyword>
<name>A0AAV7NXF9_PLEWA</name>
<evidence type="ECO:0000256" key="1">
    <source>
        <dbReference type="SAM" id="MobiDB-lite"/>
    </source>
</evidence>
<feature type="compositionally biased region" description="Basic residues" evidence="1">
    <location>
        <begin position="87"/>
        <end position="96"/>
    </location>
</feature>
<dbReference type="Proteomes" id="UP001066276">
    <property type="component" value="Chromosome 8"/>
</dbReference>
<sequence>MSRQEDAGKKQRKDAVKQEEKVTWEQEVSATKEQEENVTGEQEVDVAREQGETRPGSKRRTGKEESGPTKRLRREQEETAEEPAQRRNNKVSRVRTQKPATSQERRGYPSCSPAGRPLAGAPAAAQCCLLIPGLGPHRAPPIASADPRAGRRSVPPPGEARQPQSPSPGSKSAGSPHPLAPVKPRPRPHSRPRLNAVRKAASPPWRLRADLGSALVPDHGR</sequence>
<feature type="compositionally biased region" description="Low complexity" evidence="1">
    <location>
        <begin position="113"/>
        <end position="125"/>
    </location>
</feature>
<dbReference type="AlphaFoldDB" id="A0AAV7NXF9"/>
<evidence type="ECO:0000313" key="3">
    <source>
        <dbReference type="Proteomes" id="UP001066276"/>
    </source>
</evidence>
<dbReference type="EMBL" id="JANPWB010000012">
    <property type="protein sequence ID" value="KAJ1120586.1"/>
    <property type="molecule type" value="Genomic_DNA"/>
</dbReference>
<reference evidence="2" key="1">
    <citation type="journal article" date="2022" name="bioRxiv">
        <title>Sequencing and chromosome-scale assembly of the giantPleurodeles waltlgenome.</title>
        <authorList>
            <person name="Brown T."/>
            <person name="Elewa A."/>
            <person name="Iarovenko S."/>
            <person name="Subramanian E."/>
            <person name="Araus A.J."/>
            <person name="Petzold A."/>
            <person name="Susuki M."/>
            <person name="Suzuki K.-i.T."/>
            <person name="Hayashi T."/>
            <person name="Toyoda A."/>
            <person name="Oliveira C."/>
            <person name="Osipova E."/>
            <person name="Leigh N.D."/>
            <person name="Simon A."/>
            <person name="Yun M.H."/>
        </authorList>
    </citation>
    <scope>NUCLEOTIDE SEQUENCE</scope>
    <source>
        <strain evidence="2">20211129_DDA</strain>
        <tissue evidence="2">Liver</tissue>
    </source>
</reference>
<organism evidence="2 3">
    <name type="scientific">Pleurodeles waltl</name>
    <name type="common">Iberian ribbed newt</name>
    <dbReference type="NCBI Taxonomy" id="8319"/>
    <lineage>
        <taxon>Eukaryota</taxon>
        <taxon>Metazoa</taxon>
        <taxon>Chordata</taxon>
        <taxon>Craniata</taxon>
        <taxon>Vertebrata</taxon>
        <taxon>Euteleostomi</taxon>
        <taxon>Amphibia</taxon>
        <taxon>Batrachia</taxon>
        <taxon>Caudata</taxon>
        <taxon>Salamandroidea</taxon>
        <taxon>Salamandridae</taxon>
        <taxon>Pleurodelinae</taxon>
        <taxon>Pleurodeles</taxon>
    </lineage>
</organism>
<feature type="compositionally biased region" description="Low complexity" evidence="1">
    <location>
        <begin position="162"/>
        <end position="177"/>
    </location>
</feature>
<comment type="caution">
    <text evidence="2">The sequence shown here is derived from an EMBL/GenBank/DDBJ whole genome shotgun (WGS) entry which is preliminary data.</text>
</comment>